<sequence>MTEHILQGELQERFSHIIQSGKLSHAYLFSGQFGSFELALWLAQAVFCERDQTGHPCQDCRSCRLIAERSFSDLKIVEPTNGLIKTEQIRQMTAEFSKSSFEGKSQFFIIRDADKMHTNATNALLKFIEEPQSQLYILLLTDNAEKVLPTVRSRCQLVTFQKDSAYLEDYLHQKGLLLTDARVLAFLANSLEEADQLAENKKILDLAQLCQRFVQNLLSKPDLAYLEVSKLAFQANDKPLQDVTFQLLTYYLSQKMTDKRGLSYLSQLHEARLMWQANVSFQNALEYMVIK</sequence>
<dbReference type="Proteomes" id="UP000697472">
    <property type="component" value="Unassembled WGS sequence"/>
</dbReference>
<dbReference type="GO" id="GO:0003887">
    <property type="term" value="F:DNA-directed DNA polymerase activity"/>
    <property type="evidence" value="ECO:0007669"/>
    <property type="project" value="UniProtKB-EC"/>
</dbReference>
<dbReference type="EMBL" id="JAFBEH010000049">
    <property type="protein sequence ID" value="MBM7643509.1"/>
    <property type="molecule type" value="Genomic_DNA"/>
</dbReference>
<reference evidence="1 2" key="1">
    <citation type="submission" date="2021-01" db="EMBL/GenBank/DDBJ databases">
        <title>Genomic Encyclopedia of Type Strains, Phase IV (KMG-IV): sequencing the most valuable type-strain genomes for metagenomic binning, comparative biology and taxonomic classification.</title>
        <authorList>
            <person name="Goeker M."/>
        </authorList>
    </citation>
    <scope>NUCLEOTIDE SEQUENCE [LARGE SCALE GENOMIC DNA]</scope>
    <source>
        <strain evidence="1 2">DSM 27382</strain>
    </source>
</reference>
<dbReference type="InterPro" id="IPR027417">
    <property type="entry name" value="P-loop_NTPase"/>
</dbReference>
<dbReference type="InterPro" id="IPR004622">
    <property type="entry name" value="DNA_pol_HolB"/>
</dbReference>
<dbReference type="Pfam" id="PF13177">
    <property type="entry name" value="DNA_pol3_delta2"/>
    <property type="match status" value="1"/>
</dbReference>
<protein>
    <submittedName>
        <fullName evidence="1">DNA polymerase-3 subunit delta</fullName>
        <ecNumber evidence="1">2.7.7.7</ecNumber>
    </submittedName>
</protein>
<proteinExistence type="predicted"/>
<dbReference type="InterPro" id="IPR050238">
    <property type="entry name" value="DNA_Rep/Repair_Clamp_Loader"/>
</dbReference>
<dbReference type="RefSeq" id="WP_205010360.1">
    <property type="nucleotide sequence ID" value="NZ_JAFBEH010000049.1"/>
</dbReference>
<accession>A0ABS2PTZ2</accession>
<keyword evidence="1" id="KW-0548">Nucleotidyltransferase</keyword>
<dbReference type="NCBIfam" id="TIGR00678">
    <property type="entry name" value="holB"/>
    <property type="match status" value="1"/>
</dbReference>
<keyword evidence="2" id="KW-1185">Reference proteome</keyword>
<keyword evidence="1" id="KW-0808">Transferase</keyword>
<evidence type="ECO:0000313" key="1">
    <source>
        <dbReference type="EMBL" id="MBM7643509.1"/>
    </source>
</evidence>
<dbReference type="Gene3D" id="3.40.50.300">
    <property type="entry name" value="P-loop containing nucleotide triphosphate hydrolases"/>
    <property type="match status" value="1"/>
</dbReference>
<dbReference type="PANTHER" id="PTHR11669:SF8">
    <property type="entry name" value="DNA POLYMERASE III SUBUNIT DELTA"/>
    <property type="match status" value="1"/>
</dbReference>
<dbReference type="SUPFAM" id="SSF52540">
    <property type="entry name" value="P-loop containing nucleoside triphosphate hydrolases"/>
    <property type="match status" value="1"/>
</dbReference>
<comment type="caution">
    <text evidence="1">The sequence shown here is derived from an EMBL/GenBank/DDBJ whole genome shotgun (WGS) entry which is preliminary data.</text>
</comment>
<dbReference type="NCBIfam" id="NF005581">
    <property type="entry name" value="PRK07276.1"/>
    <property type="match status" value="1"/>
</dbReference>
<organism evidence="1 2">
    <name type="scientific">Streptococcus loxodontisalivarius</name>
    <dbReference type="NCBI Taxonomy" id="1349415"/>
    <lineage>
        <taxon>Bacteria</taxon>
        <taxon>Bacillati</taxon>
        <taxon>Bacillota</taxon>
        <taxon>Bacilli</taxon>
        <taxon>Lactobacillales</taxon>
        <taxon>Streptococcaceae</taxon>
        <taxon>Streptococcus</taxon>
    </lineage>
</organism>
<gene>
    <name evidence="1" type="ORF">JOC28_001820</name>
</gene>
<name>A0ABS2PTZ2_9STRE</name>
<dbReference type="EC" id="2.7.7.7" evidence="1"/>
<evidence type="ECO:0000313" key="2">
    <source>
        <dbReference type="Proteomes" id="UP000697472"/>
    </source>
</evidence>
<dbReference type="PANTHER" id="PTHR11669">
    <property type="entry name" value="REPLICATION FACTOR C / DNA POLYMERASE III GAMMA-TAU SUBUNIT"/>
    <property type="match status" value="1"/>
</dbReference>